<dbReference type="EMBL" id="KZ613949">
    <property type="protein sequence ID" value="PMD37173.1"/>
    <property type="molecule type" value="Genomic_DNA"/>
</dbReference>
<evidence type="ECO:0000313" key="3">
    <source>
        <dbReference type="Proteomes" id="UP000235786"/>
    </source>
</evidence>
<dbReference type="Proteomes" id="UP000235786">
    <property type="component" value="Unassembled WGS sequence"/>
</dbReference>
<gene>
    <name evidence="2" type="ORF">L207DRAFT_585528</name>
</gene>
<accession>A0A2J6RFC3</accession>
<organism evidence="2 3">
    <name type="scientific">Hyaloscypha variabilis (strain UAMH 11265 / GT02V1 / F)</name>
    <name type="common">Meliniomyces variabilis</name>
    <dbReference type="NCBI Taxonomy" id="1149755"/>
    <lineage>
        <taxon>Eukaryota</taxon>
        <taxon>Fungi</taxon>
        <taxon>Dikarya</taxon>
        <taxon>Ascomycota</taxon>
        <taxon>Pezizomycotina</taxon>
        <taxon>Leotiomycetes</taxon>
        <taxon>Helotiales</taxon>
        <taxon>Hyaloscyphaceae</taxon>
        <taxon>Hyaloscypha</taxon>
        <taxon>Hyaloscypha variabilis</taxon>
    </lineage>
</organism>
<evidence type="ECO:0000256" key="1">
    <source>
        <dbReference type="SAM" id="Phobius"/>
    </source>
</evidence>
<dbReference type="AlphaFoldDB" id="A0A2J6RFC3"/>
<protein>
    <submittedName>
        <fullName evidence="2">Uncharacterized protein</fullName>
    </submittedName>
</protein>
<feature type="transmembrane region" description="Helical" evidence="1">
    <location>
        <begin position="64"/>
        <end position="85"/>
    </location>
</feature>
<keyword evidence="1" id="KW-1133">Transmembrane helix</keyword>
<keyword evidence="1" id="KW-0812">Transmembrane</keyword>
<reference evidence="2 3" key="1">
    <citation type="submission" date="2016-04" db="EMBL/GenBank/DDBJ databases">
        <title>A degradative enzymes factory behind the ericoid mycorrhizal symbiosis.</title>
        <authorList>
            <consortium name="DOE Joint Genome Institute"/>
            <person name="Martino E."/>
            <person name="Morin E."/>
            <person name="Grelet G."/>
            <person name="Kuo A."/>
            <person name="Kohler A."/>
            <person name="Daghino S."/>
            <person name="Barry K."/>
            <person name="Choi C."/>
            <person name="Cichocki N."/>
            <person name="Clum A."/>
            <person name="Copeland A."/>
            <person name="Hainaut M."/>
            <person name="Haridas S."/>
            <person name="Labutti K."/>
            <person name="Lindquist E."/>
            <person name="Lipzen A."/>
            <person name="Khouja H.-R."/>
            <person name="Murat C."/>
            <person name="Ohm R."/>
            <person name="Olson A."/>
            <person name="Spatafora J."/>
            <person name="Veneault-Fourrey C."/>
            <person name="Henrissat B."/>
            <person name="Grigoriev I."/>
            <person name="Martin F."/>
            <person name="Perotto S."/>
        </authorList>
    </citation>
    <scope>NUCLEOTIDE SEQUENCE [LARGE SCALE GENOMIC DNA]</scope>
    <source>
        <strain evidence="2 3">F</strain>
    </source>
</reference>
<keyword evidence="1" id="KW-0472">Membrane</keyword>
<name>A0A2J6RFC3_HYAVF</name>
<proteinExistence type="predicted"/>
<sequence>MASNSTFTATATVVKSTVIAAAHATNTLTSTLIGTVSATKTTVARAGEETEIQNGWSRGNIIELATLVAIVVLPPVGFLCHAYVVRRWFPIAAANQSSDLLRLMTKLRIFQVRHDRSSVVSGVVEGGCVNDGMKAKDI</sequence>
<keyword evidence="3" id="KW-1185">Reference proteome</keyword>
<evidence type="ECO:0000313" key="2">
    <source>
        <dbReference type="EMBL" id="PMD37173.1"/>
    </source>
</evidence>